<proteinExistence type="predicted"/>
<dbReference type="PANTHER" id="PTHR42941:SF1">
    <property type="entry name" value="SLL1037 PROTEIN"/>
    <property type="match status" value="1"/>
</dbReference>
<dbReference type="SUPFAM" id="SSF53850">
    <property type="entry name" value="Periplasmic binding protein-like II"/>
    <property type="match status" value="1"/>
</dbReference>
<dbReference type="NCBIfam" id="TIGR02122">
    <property type="entry name" value="TRAP_TAXI"/>
    <property type="match status" value="1"/>
</dbReference>
<reference evidence="3" key="1">
    <citation type="submission" date="2016-07" db="EMBL/GenBank/DDBJ databases">
        <authorList>
            <person name="Florea S."/>
            <person name="Webb J.S."/>
            <person name="Jaromczyk J."/>
            <person name="Schardl C.L."/>
        </authorList>
    </citation>
    <scope>NUCLEOTIDE SEQUENCE [LARGE SCALE GENOMIC DNA]</scope>
    <source>
        <strain evidence="3">MV-1</strain>
    </source>
</reference>
<accession>A0A1E5QBA7</accession>
<dbReference type="PANTHER" id="PTHR42941">
    <property type="entry name" value="SLL1037 PROTEIN"/>
    <property type="match status" value="1"/>
</dbReference>
<dbReference type="Proteomes" id="UP000095347">
    <property type="component" value="Unassembled WGS sequence"/>
</dbReference>
<sequence>MASQLKRHSCNALICLASALGISLAIQGQAQGAEARNITIGTGSTSGVYYPVGKAICKFINQRQDKHGIHCSVAITGGSVDNINRLRDGTVDFAIAQSDVQFYATKGYGPFQGQGTYSDLNAVLSLHPESFTVLARTAAGIKTFDDLKGKRVNIGNPGSGQRSGMDLMMHAKGWTIEDFALASELAPAEQSAALCGGDVDAVVYTVGHPNASIKETAHMCDTALVQVSGPAVKLLTEKFPYFTPVTIPGRMYPGSPLDTKTFGVTATLVTTSKTPEKVVYTLIESLFNNFTDFKFSAAALFSLQPNDMSKRGLTAPMHPGADKYFQEMQDLSTLLQVKPAPRR</sequence>
<gene>
    <name evidence="2" type="ORF">BEN30_05040</name>
</gene>
<dbReference type="InterPro" id="IPR011852">
    <property type="entry name" value="TRAP_TAXI"/>
</dbReference>
<dbReference type="Gene3D" id="3.40.190.10">
    <property type="entry name" value="Periplasmic binding protein-like II"/>
    <property type="match status" value="2"/>
</dbReference>
<evidence type="ECO:0000313" key="2">
    <source>
        <dbReference type="EMBL" id="OEJ68877.1"/>
    </source>
</evidence>
<evidence type="ECO:0008006" key="4">
    <source>
        <dbReference type="Google" id="ProtNLM"/>
    </source>
</evidence>
<keyword evidence="1" id="KW-0732">Signal</keyword>
<keyword evidence="3" id="KW-1185">Reference proteome</keyword>
<name>A0A1E5QBA7_9PROT</name>
<feature type="signal peptide" evidence="1">
    <location>
        <begin position="1"/>
        <end position="30"/>
    </location>
</feature>
<dbReference type="OrthoDB" id="8477520at2"/>
<comment type="caution">
    <text evidence="2">The sequence shown here is derived from an EMBL/GenBank/DDBJ whole genome shotgun (WGS) entry which is preliminary data.</text>
</comment>
<feature type="chain" id="PRO_5009184212" description="C4-dicarboxylate ABC transporter substrate-binding protein" evidence="1">
    <location>
        <begin position="31"/>
        <end position="343"/>
    </location>
</feature>
<dbReference type="EMBL" id="MCGG01000010">
    <property type="protein sequence ID" value="OEJ68877.1"/>
    <property type="molecule type" value="Genomic_DNA"/>
</dbReference>
<dbReference type="STRING" id="28181.BEN30_05040"/>
<protein>
    <recommendedName>
        <fullName evidence="4">C4-dicarboxylate ABC transporter substrate-binding protein</fullName>
    </recommendedName>
</protein>
<dbReference type="CDD" id="cd13568">
    <property type="entry name" value="PBP2_TAXI_TRAP_like_3"/>
    <property type="match status" value="1"/>
</dbReference>
<evidence type="ECO:0000256" key="1">
    <source>
        <dbReference type="SAM" id="SignalP"/>
    </source>
</evidence>
<dbReference type="AlphaFoldDB" id="A0A1E5QBA7"/>
<dbReference type="RefSeq" id="WP_069956944.1">
    <property type="nucleotide sequence ID" value="NZ_MCGG01000010.1"/>
</dbReference>
<organism evidence="2 3">
    <name type="scientific">Magnetovibrio blakemorei</name>
    <dbReference type="NCBI Taxonomy" id="28181"/>
    <lineage>
        <taxon>Bacteria</taxon>
        <taxon>Pseudomonadati</taxon>
        <taxon>Pseudomonadota</taxon>
        <taxon>Alphaproteobacteria</taxon>
        <taxon>Rhodospirillales</taxon>
        <taxon>Magnetovibrionaceae</taxon>
        <taxon>Magnetovibrio</taxon>
    </lineage>
</organism>
<dbReference type="Pfam" id="PF16868">
    <property type="entry name" value="NMT1_3"/>
    <property type="match status" value="1"/>
</dbReference>
<evidence type="ECO:0000313" key="3">
    <source>
        <dbReference type="Proteomes" id="UP000095347"/>
    </source>
</evidence>